<evidence type="ECO:0000256" key="7">
    <source>
        <dbReference type="PIRSR" id="PIRSR000025-2"/>
    </source>
</evidence>
<feature type="binding site" description="covalent" evidence="6">
    <location>
        <position position="62"/>
    </location>
    <ligand>
        <name>heme c</name>
        <dbReference type="ChEBI" id="CHEBI:61717"/>
    </ligand>
</feature>
<comment type="PTM">
    <text evidence="6">Binds 1 heme c group covalently per subunit.</text>
</comment>
<keyword evidence="8" id="KW-1133">Transmembrane helix</keyword>
<evidence type="ECO:0000256" key="6">
    <source>
        <dbReference type="PIRSR" id="PIRSR000025-1"/>
    </source>
</evidence>
<dbReference type="Proteomes" id="UP000037146">
    <property type="component" value="Unassembled WGS sequence"/>
</dbReference>
<keyword evidence="1" id="KW-0813">Transport</keyword>
<gene>
    <name evidence="10" type="ORF">AC625_15970</name>
</gene>
<dbReference type="PANTHER" id="PTHR37823">
    <property type="entry name" value="CYTOCHROME C-553-LIKE"/>
    <property type="match status" value="1"/>
</dbReference>
<dbReference type="OrthoDB" id="7933886at2"/>
<sequence>MKRNPVIPFILIMVLGIGLMFMLSFKGLGDAKNIAKEAEGGGEKTGEQVAASPEELYKTKSCIGCHGGNYEGGVGPKLAGVGDHLSVDEIKNVIKNGKGPMPAGLIPEGSIDAMAEFIHGLK</sequence>
<evidence type="ECO:0000313" key="11">
    <source>
        <dbReference type="Proteomes" id="UP000037146"/>
    </source>
</evidence>
<feature type="binding site" description="axial binding residue" evidence="7">
    <location>
        <position position="101"/>
    </location>
    <ligand>
        <name>heme c</name>
        <dbReference type="ChEBI" id="CHEBI:61717"/>
    </ligand>
    <ligandPart>
        <name>Fe</name>
        <dbReference type="ChEBI" id="CHEBI:18248"/>
    </ligandPart>
</feature>
<dbReference type="NCBIfam" id="NF045773">
    <property type="entry name" value="cytochro_C550"/>
    <property type="match status" value="1"/>
</dbReference>
<keyword evidence="4" id="KW-0249">Electron transport</keyword>
<dbReference type="InterPro" id="IPR012218">
    <property type="entry name" value="Cyt_c_BACSU-c550-type"/>
</dbReference>
<dbReference type="GO" id="GO:0016020">
    <property type="term" value="C:membrane"/>
    <property type="evidence" value="ECO:0007669"/>
    <property type="project" value="InterPro"/>
</dbReference>
<evidence type="ECO:0000256" key="1">
    <source>
        <dbReference type="ARBA" id="ARBA00022448"/>
    </source>
</evidence>
<dbReference type="PATRIC" id="fig|1679170.3.peg.3635"/>
<dbReference type="STRING" id="1679170.AC625_15970"/>
<dbReference type="SUPFAM" id="SSF46626">
    <property type="entry name" value="Cytochrome c"/>
    <property type="match status" value="1"/>
</dbReference>
<name>A0A0K9GVW0_9BACI</name>
<feature type="binding site" description="covalent" evidence="6">
    <location>
        <position position="65"/>
    </location>
    <ligand>
        <name>heme c</name>
        <dbReference type="ChEBI" id="CHEBI:61717"/>
    </ligand>
</feature>
<keyword evidence="5 7" id="KW-0408">Iron</keyword>
<accession>A0A0K9GVW0</accession>
<reference evidence="11" key="1">
    <citation type="submission" date="2015-07" db="EMBL/GenBank/DDBJ databases">
        <title>Genome sequencing project for genomic taxonomy and phylogenomics of Bacillus-like bacteria.</title>
        <authorList>
            <person name="Liu B."/>
            <person name="Wang J."/>
            <person name="Zhu Y."/>
            <person name="Liu G."/>
            <person name="Chen Q."/>
            <person name="Chen Z."/>
            <person name="Lan J."/>
            <person name="Che J."/>
            <person name="Ge C."/>
            <person name="Shi H."/>
            <person name="Pan Z."/>
            <person name="Liu X."/>
        </authorList>
    </citation>
    <scope>NUCLEOTIDE SEQUENCE [LARGE SCALE GENOMIC DNA]</scope>
    <source>
        <strain evidence="11">FJAT-27997</strain>
    </source>
</reference>
<dbReference type="InterPro" id="IPR051811">
    <property type="entry name" value="Cytochrome_c550/c551-like"/>
</dbReference>
<evidence type="ECO:0000313" key="10">
    <source>
        <dbReference type="EMBL" id="KMY50829.1"/>
    </source>
</evidence>
<feature type="binding site" description="axial binding residue" evidence="7">
    <location>
        <position position="66"/>
    </location>
    <ligand>
        <name>heme c</name>
        <dbReference type="ChEBI" id="CHEBI:61717"/>
    </ligand>
    <ligandPart>
        <name>Fe</name>
        <dbReference type="ChEBI" id="CHEBI:18248"/>
    </ligandPart>
</feature>
<keyword evidence="2 6" id="KW-0349">Heme</keyword>
<dbReference type="InterPro" id="IPR054780">
    <property type="entry name" value="Cytochro_C550_firm"/>
</dbReference>
<dbReference type="Pfam" id="PF13442">
    <property type="entry name" value="Cytochrome_CBB3"/>
    <property type="match status" value="1"/>
</dbReference>
<evidence type="ECO:0000256" key="4">
    <source>
        <dbReference type="ARBA" id="ARBA00022982"/>
    </source>
</evidence>
<comment type="caution">
    <text evidence="10">The sequence shown here is derived from an EMBL/GenBank/DDBJ whole genome shotgun (WGS) entry which is preliminary data.</text>
</comment>
<dbReference type="InterPro" id="IPR036909">
    <property type="entry name" value="Cyt_c-like_dom_sf"/>
</dbReference>
<dbReference type="InterPro" id="IPR009056">
    <property type="entry name" value="Cyt_c-like_dom"/>
</dbReference>
<dbReference type="GO" id="GO:0020037">
    <property type="term" value="F:heme binding"/>
    <property type="evidence" value="ECO:0007669"/>
    <property type="project" value="InterPro"/>
</dbReference>
<dbReference type="GO" id="GO:0005506">
    <property type="term" value="F:iron ion binding"/>
    <property type="evidence" value="ECO:0007669"/>
    <property type="project" value="InterPro"/>
</dbReference>
<dbReference type="Gene3D" id="1.10.760.10">
    <property type="entry name" value="Cytochrome c-like domain"/>
    <property type="match status" value="1"/>
</dbReference>
<dbReference type="PIRSF" id="PIRSF000025">
    <property type="entry name" value="Cytc_Bsub_c550"/>
    <property type="match status" value="1"/>
</dbReference>
<evidence type="ECO:0000259" key="9">
    <source>
        <dbReference type="PROSITE" id="PS51007"/>
    </source>
</evidence>
<dbReference type="GO" id="GO:0009055">
    <property type="term" value="F:electron transfer activity"/>
    <property type="evidence" value="ECO:0007669"/>
    <property type="project" value="InterPro"/>
</dbReference>
<feature type="transmembrane region" description="Helical" evidence="8">
    <location>
        <begin position="6"/>
        <end position="25"/>
    </location>
</feature>
<protein>
    <submittedName>
        <fullName evidence="10">Cytochrome C</fullName>
    </submittedName>
</protein>
<keyword evidence="8" id="KW-0472">Membrane</keyword>
<dbReference type="RefSeq" id="WP_049682182.1">
    <property type="nucleotide sequence ID" value="NZ_LFZW01000001.1"/>
</dbReference>
<evidence type="ECO:0000256" key="5">
    <source>
        <dbReference type="ARBA" id="ARBA00023004"/>
    </source>
</evidence>
<dbReference type="EMBL" id="LFZW01000001">
    <property type="protein sequence ID" value="KMY50829.1"/>
    <property type="molecule type" value="Genomic_DNA"/>
</dbReference>
<feature type="domain" description="Cytochrome c" evidence="9">
    <location>
        <begin position="48"/>
        <end position="122"/>
    </location>
</feature>
<keyword evidence="3 7" id="KW-0479">Metal-binding</keyword>
<organism evidence="10 11">
    <name type="scientific">Peribacillus loiseleuriae</name>
    <dbReference type="NCBI Taxonomy" id="1679170"/>
    <lineage>
        <taxon>Bacteria</taxon>
        <taxon>Bacillati</taxon>
        <taxon>Bacillota</taxon>
        <taxon>Bacilli</taxon>
        <taxon>Bacillales</taxon>
        <taxon>Bacillaceae</taxon>
        <taxon>Peribacillus</taxon>
    </lineage>
</organism>
<keyword evidence="8" id="KW-0812">Transmembrane</keyword>
<evidence type="ECO:0000256" key="3">
    <source>
        <dbReference type="ARBA" id="ARBA00022723"/>
    </source>
</evidence>
<dbReference type="AlphaFoldDB" id="A0A0K9GVW0"/>
<proteinExistence type="predicted"/>
<evidence type="ECO:0000256" key="2">
    <source>
        <dbReference type="ARBA" id="ARBA00022617"/>
    </source>
</evidence>
<dbReference type="PROSITE" id="PS51007">
    <property type="entry name" value="CYTC"/>
    <property type="match status" value="1"/>
</dbReference>
<dbReference type="PANTHER" id="PTHR37823:SF4">
    <property type="entry name" value="MENAQUINOL-CYTOCHROME C REDUCTASE CYTOCHROME B_C SUBUNIT"/>
    <property type="match status" value="1"/>
</dbReference>
<keyword evidence="11" id="KW-1185">Reference proteome</keyword>
<evidence type="ECO:0000256" key="8">
    <source>
        <dbReference type="SAM" id="Phobius"/>
    </source>
</evidence>